<name>A0ABS2WEE3_9GAMM</name>
<dbReference type="InterPro" id="IPR006597">
    <property type="entry name" value="Sel1-like"/>
</dbReference>
<dbReference type="Proteomes" id="UP000760472">
    <property type="component" value="Unassembled WGS sequence"/>
</dbReference>
<evidence type="ECO:0000313" key="2">
    <source>
        <dbReference type="EMBL" id="MBN0989877.1"/>
    </source>
</evidence>
<keyword evidence="1" id="KW-0732">Signal</keyword>
<reference evidence="2 3" key="1">
    <citation type="submission" date="2021-02" db="EMBL/GenBank/DDBJ databases">
        <title>A novel species of genus Amphritea isolated from a fishpond in China.</title>
        <authorList>
            <person name="Lu H."/>
        </authorList>
    </citation>
    <scope>NUCLEOTIDE SEQUENCE [LARGE SCALE GENOMIC DNA]</scope>
    <source>
        <strain evidence="2 3">RP18W</strain>
    </source>
</reference>
<evidence type="ECO:0000313" key="3">
    <source>
        <dbReference type="Proteomes" id="UP000760472"/>
    </source>
</evidence>
<dbReference type="Pfam" id="PF08238">
    <property type="entry name" value="Sel1"/>
    <property type="match status" value="2"/>
</dbReference>
<dbReference type="Gene3D" id="1.25.40.10">
    <property type="entry name" value="Tetratricopeptide repeat domain"/>
    <property type="match status" value="1"/>
</dbReference>
<evidence type="ECO:0000256" key="1">
    <source>
        <dbReference type="SAM" id="SignalP"/>
    </source>
</evidence>
<feature type="signal peptide" evidence="1">
    <location>
        <begin position="1"/>
        <end position="22"/>
    </location>
</feature>
<sequence>MLKFRYLLYVFILFALSPSVFSANDLSISDEAYDALSSQKWENAREKIIQLDKDDPITNLYWGIYYGNRNNPFSDDKLATTYLEKAAIDNLLHARLLLAGRLLFNDNPLVTDYSRGIFWAKTILPTLESNPNNSEYAKNLAMFYLLGIGVEKDIEKAVCLFERAASKGDLFSRNKLEQLKSYDVNGCKQLK</sequence>
<keyword evidence="3" id="KW-1185">Reference proteome</keyword>
<dbReference type="InterPro" id="IPR011990">
    <property type="entry name" value="TPR-like_helical_dom_sf"/>
</dbReference>
<gene>
    <name evidence="2" type="ORF">JW498_21165</name>
</gene>
<proteinExistence type="predicted"/>
<organism evidence="2 3">
    <name type="scientific">Amphritea pacifica</name>
    <dbReference type="NCBI Taxonomy" id="2811233"/>
    <lineage>
        <taxon>Bacteria</taxon>
        <taxon>Pseudomonadati</taxon>
        <taxon>Pseudomonadota</taxon>
        <taxon>Gammaproteobacteria</taxon>
        <taxon>Oceanospirillales</taxon>
        <taxon>Oceanospirillaceae</taxon>
        <taxon>Amphritea</taxon>
    </lineage>
</organism>
<dbReference type="SUPFAM" id="SSF81901">
    <property type="entry name" value="HCP-like"/>
    <property type="match status" value="1"/>
</dbReference>
<accession>A0ABS2WEE3</accession>
<feature type="chain" id="PRO_5045323277" evidence="1">
    <location>
        <begin position="23"/>
        <end position="191"/>
    </location>
</feature>
<dbReference type="RefSeq" id="WP_205214515.1">
    <property type="nucleotide sequence ID" value="NZ_JAFFZP010000068.1"/>
</dbReference>
<dbReference type="SMART" id="SM00671">
    <property type="entry name" value="SEL1"/>
    <property type="match status" value="1"/>
</dbReference>
<protein>
    <submittedName>
        <fullName evidence="2">SEL1-like repeat protein</fullName>
    </submittedName>
</protein>
<comment type="caution">
    <text evidence="2">The sequence shown here is derived from an EMBL/GenBank/DDBJ whole genome shotgun (WGS) entry which is preliminary data.</text>
</comment>
<dbReference type="EMBL" id="JAFFZP010000068">
    <property type="protein sequence ID" value="MBN0989877.1"/>
    <property type="molecule type" value="Genomic_DNA"/>
</dbReference>